<dbReference type="InterPro" id="IPR013154">
    <property type="entry name" value="ADH-like_N"/>
</dbReference>
<dbReference type="InterPro" id="IPR011032">
    <property type="entry name" value="GroES-like_sf"/>
</dbReference>
<reference evidence="5 6" key="1">
    <citation type="journal article" date="2018" name="Sci. Rep.">
        <title>Comparative genomics provides insights into the lifestyle and reveals functional heterogeneity of dark septate endophytic fungi.</title>
        <authorList>
            <person name="Knapp D.G."/>
            <person name="Nemeth J.B."/>
            <person name="Barry K."/>
            <person name="Hainaut M."/>
            <person name="Henrissat B."/>
            <person name="Johnson J."/>
            <person name="Kuo A."/>
            <person name="Lim J.H.P."/>
            <person name="Lipzen A."/>
            <person name="Nolan M."/>
            <person name="Ohm R.A."/>
            <person name="Tamas L."/>
            <person name="Grigoriev I.V."/>
            <person name="Spatafora J.W."/>
            <person name="Nagy L.G."/>
            <person name="Kovacs G.M."/>
        </authorList>
    </citation>
    <scope>NUCLEOTIDE SEQUENCE [LARGE SCALE GENOMIC DNA]</scope>
    <source>
        <strain evidence="5 6">DSE2036</strain>
    </source>
</reference>
<dbReference type="Proteomes" id="UP000244855">
    <property type="component" value="Unassembled WGS sequence"/>
</dbReference>
<dbReference type="InterPro" id="IPR020843">
    <property type="entry name" value="ER"/>
</dbReference>
<sequence length="350" mass="37649">MKAIKVIELGKAEVQEVQVPKLRSDYVLVKVEAVALNPSDWKALDFLSTPGSTCGHDLAGTVIEVGSGVKAPLKIGDHIAAFAHGCNSLKLEDGAFGDYAVVKGDVAIKLPDLMGFKEGSTLGVAVATIGLGLYQKLGLALPDQPTKKLDWCFIHGGSTAMGTLAIQMAKLSGYQVISTSSPLNFNLVKAYGADVVLDYNSPTCAADICRQTESKLYYAFDIISDSASAKLCADALSTDSATRQPLYSPLRAASETFPRDDVKSTFTFAYTSTGEPYEGGSIHLPPSREDFEYTKKFVRIVEKLLEQNKIKMHPIELKMGGWQGVLAGVDELRQAKVSGKKLVFRISESA</sequence>
<protein>
    <submittedName>
        <fullName evidence="5">Putative zinc-binding oxidoreductase ToxD</fullName>
    </submittedName>
</protein>
<keyword evidence="3" id="KW-0560">Oxidoreductase</keyword>
<dbReference type="Pfam" id="PF08240">
    <property type="entry name" value="ADH_N"/>
    <property type="match status" value="1"/>
</dbReference>
<gene>
    <name evidence="5" type="ORF">DM02DRAFT_564093</name>
</gene>
<dbReference type="SMR" id="A0A2V1DR59"/>
<dbReference type="Gene3D" id="3.40.50.720">
    <property type="entry name" value="NAD(P)-binding Rossmann-like Domain"/>
    <property type="match status" value="1"/>
</dbReference>
<dbReference type="InterPro" id="IPR036291">
    <property type="entry name" value="NAD(P)-bd_dom_sf"/>
</dbReference>
<dbReference type="PANTHER" id="PTHR45348:SF2">
    <property type="entry name" value="ZINC-TYPE ALCOHOL DEHYDROGENASE-LIKE PROTEIN C2E1P3.01"/>
    <property type="match status" value="1"/>
</dbReference>
<comment type="similarity">
    <text evidence="1">Belongs to the zinc-containing alcohol dehydrogenase family.</text>
</comment>
<dbReference type="SUPFAM" id="SSF51735">
    <property type="entry name" value="NAD(P)-binding Rossmann-fold domains"/>
    <property type="match status" value="1"/>
</dbReference>
<evidence type="ECO:0000256" key="2">
    <source>
        <dbReference type="ARBA" id="ARBA00011245"/>
    </source>
</evidence>
<evidence type="ECO:0000313" key="6">
    <source>
        <dbReference type="Proteomes" id="UP000244855"/>
    </source>
</evidence>
<evidence type="ECO:0000256" key="1">
    <source>
        <dbReference type="ARBA" id="ARBA00008072"/>
    </source>
</evidence>
<dbReference type="GO" id="GO:0016651">
    <property type="term" value="F:oxidoreductase activity, acting on NAD(P)H"/>
    <property type="evidence" value="ECO:0007669"/>
    <property type="project" value="InterPro"/>
</dbReference>
<comment type="subunit">
    <text evidence="2">Monomer.</text>
</comment>
<dbReference type="STRING" id="97972.A0A2V1DR59"/>
<evidence type="ECO:0000259" key="4">
    <source>
        <dbReference type="SMART" id="SM00829"/>
    </source>
</evidence>
<organism evidence="5 6">
    <name type="scientific">Periconia macrospinosa</name>
    <dbReference type="NCBI Taxonomy" id="97972"/>
    <lineage>
        <taxon>Eukaryota</taxon>
        <taxon>Fungi</taxon>
        <taxon>Dikarya</taxon>
        <taxon>Ascomycota</taxon>
        <taxon>Pezizomycotina</taxon>
        <taxon>Dothideomycetes</taxon>
        <taxon>Pleosporomycetidae</taxon>
        <taxon>Pleosporales</taxon>
        <taxon>Massarineae</taxon>
        <taxon>Periconiaceae</taxon>
        <taxon>Periconia</taxon>
    </lineage>
</organism>
<dbReference type="EMBL" id="KZ805385">
    <property type="protein sequence ID" value="PVH99799.1"/>
    <property type="molecule type" value="Genomic_DNA"/>
</dbReference>
<dbReference type="AlphaFoldDB" id="A0A2V1DR59"/>
<proteinExistence type="inferred from homology"/>
<keyword evidence="6" id="KW-1185">Reference proteome</keyword>
<dbReference type="OrthoDB" id="48317at2759"/>
<feature type="domain" description="Enoyl reductase (ER)" evidence="4">
    <location>
        <begin position="2"/>
        <end position="343"/>
    </location>
</feature>
<dbReference type="SMART" id="SM00829">
    <property type="entry name" value="PKS_ER"/>
    <property type="match status" value="1"/>
</dbReference>
<dbReference type="Gene3D" id="3.90.180.10">
    <property type="entry name" value="Medium-chain alcohol dehydrogenases, catalytic domain"/>
    <property type="match status" value="1"/>
</dbReference>
<name>A0A2V1DR59_9PLEO</name>
<dbReference type="SUPFAM" id="SSF50129">
    <property type="entry name" value="GroES-like"/>
    <property type="match status" value="1"/>
</dbReference>
<dbReference type="CDD" id="cd08249">
    <property type="entry name" value="enoyl_reductase_like"/>
    <property type="match status" value="1"/>
</dbReference>
<evidence type="ECO:0000313" key="5">
    <source>
        <dbReference type="EMBL" id="PVH99799.1"/>
    </source>
</evidence>
<dbReference type="InterPro" id="IPR047122">
    <property type="entry name" value="Trans-enoyl_RdTase-like"/>
</dbReference>
<dbReference type="PANTHER" id="PTHR45348">
    <property type="entry name" value="HYPOTHETICAL OXIDOREDUCTASE (EUROFUNG)"/>
    <property type="match status" value="1"/>
</dbReference>
<evidence type="ECO:0000256" key="3">
    <source>
        <dbReference type="ARBA" id="ARBA00023002"/>
    </source>
</evidence>
<accession>A0A2V1DR59</accession>